<dbReference type="Pfam" id="PF00535">
    <property type="entry name" value="Glycos_transf_2"/>
    <property type="match status" value="1"/>
</dbReference>
<dbReference type="InterPro" id="IPR029044">
    <property type="entry name" value="Nucleotide-diphossugar_trans"/>
</dbReference>
<evidence type="ECO:0000313" key="3">
    <source>
        <dbReference type="Proteomes" id="UP001165368"/>
    </source>
</evidence>
<dbReference type="RefSeq" id="WP_237827467.1">
    <property type="nucleotide sequence ID" value="NZ_JAKLTQ010000050.1"/>
</dbReference>
<name>A0ABS9LE41_9MICC</name>
<reference evidence="2" key="1">
    <citation type="submission" date="2022-01" db="EMBL/GenBank/DDBJ databases">
        <authorList>
            <person name="Jo J.-H."/>
            <person name="Im W.-T."/>
        </authorList>
    </citation>
    <scope>NUCLEOTIDE SEQUENCE</scope>
    <source>
        <strain evidence="2">I2-34</strain>
    </source>
</reference>
<dbReference type="PANTHER" id="PTHR43685:SF2">
    <property type="entry name" value="GLYCOSYLTRANSFERASE 2-LIKE DOMAIN-CONTAINING PROTEIN"/>
    <property type="match status" value="1"/>
</dbReference>
<feature type="non-terminal residue" evidence="2">
    <location>
        <position position="66"/>
    </location>
</feature>
<evidence type="ECO:0000259" key="1">
    <source>
        <dbReference type="Pfam" id="PF00535"/>
    </source>
</evidence>
<organism evidence="2 3">
    <name type="scientific">Arthrobacter hankyongi</name>
    <dbReference type="NCBI Taxonomy" id="2904801"/>
    <lineage>
        <taxon>Bacteria</taxon>
        <taxon>Bacillati</taxon>
        <taxon>Actinomycetota</taxon>
        <taxon>Actinomycetes</taxon>
        <taxon>Micrococcales</taxon>
        <taxon>Micrococcaceae</taxon>
        <taxon>Arthrobacter</taxon>
    </lineage>
</organism>
<accession>A0ABS9LE41</accession>
<keyword evidence="3" id="KW-1185">Reference proteome</keyword>
<comment type="caution">
    <text evidence="2">The sequence shown here is derived from an EMBL/GenBank/DDBJ whole genome shotgun (WGS) entry which is preliminary data.</text>
</comment>
<dbReference type="PANTHER" id="PTHR43685">
    <property type="entry name" value="GLYCOSYLTRANSFERASE"/>
    <property type="match status" value="1"/>
</dbReference>
<gene>
    <name evidence="2" type="ORF">LVY72_24070</name>
</gene>
<sequence>MSAPLLSVIVPAKDQAPFIRDSMTSLTRQFADPSVLEIVLVDDGSTDGTGQLAAAFGGRLPGLKIL</sequence>
<proteinExistence type="predicted"/>
<dbReference type="InterPro" id="IPR001173">
    <property type="entry name" value="Glyco_trans_2-like"/>
</dbReference>
<dbReference type="InterPro" id="IPR050834">
    <property type="entry name" value="Glycosyltransf_2"/>
</dbReference>
<dbReference type="SUPFAM" id="SSF53448">
    <property type="entry name" value="Nucleotide-diphospho-sugar transferases"/>
    <property type="match status" value="1"/>
</dbReference>
<dbReference type="EMBL" id="JAKLTQ010000050">
    <property type="protein sequence ID" value="MCG2624969.1"/>
    <property type="molecule type" value="Genomic_DNA"/>
</dbReference>
<evidence type="ECO:0000313" key="2">
    <source>
        <dbReference type="EMBL" id="MCG2624969.1"/>
    </source>
</evidence>
<dbReference type="Proteomes" id="UP001165368">
    <property type="component" value="Unassembled WGS sequence"/>
</dbReference>
<feature type="domain" description="Glycosyltransferase 2-like" evidence="1">
    <location>
        <begin position="7"/>
        <end position="59"/>
    </location>
</feature>
<protein>
    <submittedName>
        <fullName evidence="2">Glycosyltransferase</fullName>
    </submittedName>
</protein>
<dbReference type="Gene3D" id="3.90.550.10">
    <property type="entry name" value="Spore Coat Polysaccharide Biosynthesis Protein SpsA, Chain A"/>
    <property type="match status" value="1"/>
</dbReference>
<dbReference type="CDD" id="cd00761">
    <property type="entry name" value="Glyco_tranf_GTA_type"/>
    <property type="match status" value="1"/>
</dbReference>